<dbReference type="SUPFAM" id="SSF55920">
    <property type="entry name" value="Creatinase/aminopeptidase"/>
    <property type="match status" value="1"/>
</dbReference>
<dbReference type="PROSITE" id="PS00491">
    <property type="entry name" value="PROLINE_PEPTIDASE"/>
    <property type="match status" value="1"/>
</dbReference>
<dbReference type="InterPro" id="IPR000994">
    <property type="entry name" value="Pept_M24"/>
</dbReference>
<keyword evidence="1 3" id="KW-0479">Metal-binding</keyword>
<dbReference type="PANTHER" id="PTHR46112:SF2">
    <property type="entry name" value="XAA-PRO AMINOPEPTIDASE P-RELATED"/>
    <property type="match status" value="1"/>
</dbReference>
<dbReference type="Pfam" id="PF01321">
    <property type="entry name" value="Creatinase_N"/>
    <property type="match status" value="1"/>
</dbReference>
<evidence type="ECO:0000313" key="7">
    <source>
        <dbReference type="Proteomes" id="UP000230802"/>
    </source>
</evidence>
<sequence length="366" mass="42132">MQQQKVEKLRKTLKEKGPDGFLVSNFYNILYLSGFKTLVDNEREAWMLVTIRNAYLFSDSRYVSEIASSPAKRGPRNDISIKLITPEKGLIKHLKEIVAEEKIKRLGIEGDDLKINEFNRLRRELINVEIVPTEKLIIKQRKIKDEDEIEKIRKACQITDECLAEIVKTIKVGQTEKEIAFKIELWLKEKSYDLAFYPIIAIDENSSLPHYNTRAGNNKKVKNSSVVLIDFGAKYRSYLSDITRMVFVGKPNNEMINAYNNLLTAQTKTIEKCNNKMVCKNLDSFCRQELNYPHSTGHGVGLEIHEYPKISLISNDVLSPNQIVTIEPGVYFENKWGMRVEDTVLIKEKGVEILTKFSKQPLIISN</sequence>
<comment type="similarity">
    <text evidence="3">Belongs to the peptidase M24B family.</text>
</comment>
<organism evidence="6 7">
    <name type="scientific">Candidatus Roizmanbacteria bacterium CG22_combo_CG10-13_8_21_14_all_33_16</name>
    <dbReference type="NCBI Taxonomy" id="1974859"/>
    <lineage>
        <taxon>Bacteria</taxon>
        <taxon>Candidatus Roizmaniibacteriota</taxon>
    </lineage>
</organism>
<proteinExistence type="inferred from homology"/>
<dbReference type="GO" id="GO:0046872">
    <property type="term" value="F:metal ion binding"/>
    <property type="evidence" value="ECO:0007669"/>
    <property type="project" value="UniProtKB-KW"/>
</dbReference>
<dbReference type="InterPro" id="IPR036005">
    <property type="entry name" value="Creatinase/aminopeptidase-like"/>
</dbReference>
<dbReference type="Pfam" id="PF00557">
    <property type="entry name" value="Peptidase_M24"/>
    <property type="match status" value="1"/>
</dbReference>
<accession>A0A2H0C531</accession>
<protein>
    <recommendedName>
        <fullName evidence="8">Xaa-Pro dipeptidase</fullName>
    </recommendedName>
</protein>
<dbReference type="InterPro" id="IPR000587">
    <property type="entry name" value="Creatinase_N"/>
</dbReference>
<dbReference type="InterPro" id="IPR050659">
    <property type="entry name" value="Peptidase_M24B"/>
</dbReference>
<dbReference type="SUPFAM" id="SSF53092">
    <property type="entry name" value="Creatinase/prolidase N-terminal domain"/>
    <property type="match status" value="1"/>
</dbReference>
<reference evidence="6 7" key="1">
    <citation type="submission" date="2017-09" db="EMBL/GenBank/DDBJ databases">
        <title>Depth-based differentiation of microbial function through sediment-hosted aquifers and enrichment of novel symbionts in the deep terrestrial subsurface.</title>
        <authorList>
            <person name="Probst A.J."/>
            <person name="Ladd B."/>
            <person name="Jarett J.K."/>
            <person name="Geller-Mcgrath D.E."/>
            <person name="Sieber C.M."/>
            <person name="Emerson J.B."/>
            <person name="Anantharaman K."/>
            <person name="Thomas B.C."/>
            <person name="Malmstrom R."/>
            <person name="Stieglmeier M."/>
            <person name="Klingl A."/>
            <person name="Woyke T."/>
            <person name="Ryan C.M."/>
            <person name="Banfield J.F."/>
        </authorList>
    </citation>
    <scope>NUCLEOTIDE SEQUENCE [LARGE SCALE GENOMIC DNA]</scope>
    <source>
        <strain evidence="6">CG22_combo_CG10-13_8_21_14_all_33_16</strain>
    </source>
</reference>
<evidence type="ECO:0000259" key="4">
    <source>
        <dbReference type="Pfam" id="PF00557"/>
    </source>
</evidence>
<dbReference type="GO" id="GO:0016787">
    <property type="term" value="F:hydrolase activity"/>
    <property type="evidence" value="ECO:0007669"/>
    <property type="project" value="UniProtKB-KW"/>
</dbReference>
<evidence type="ECO:0000256" key="2">
    <source>
        <dbReference type="ARBA" id="ARBA00022801"/>
    </source>
</evidence>
<dbReference type="Proteomes" id="UP000230802">
    <property type="component" value="Unassembled WGS sequence"/>
</dbReference>
<keyword evidence="2" id="KW-0378">Hydrolase</keyword>
<evidence type="ECO:0000313" key="6">
    <source>
        <dbReference type="EMBL" id="PIP64428.1"/>
    </source>
</evidence>
<dbReference type="PANTHER" id="PTHR46112">
    <property type="entry name" value="AMINOPEPTIDASE"/>
    <property type="match status" value="1"/>
</dbReference>
<dbReference type="InterPro" id="IPR001131">
    <property type="entry name" value="Peptidase_M24B_aminopep-P_CS"/>
</dbReference>
<feature type="domain" description="Peptidase M24" evidence="4">
    <location>
        <begin position="150"/>
        <end position="348"/>
    </location>
</feature>
<evidence type="ECO:0000259" key="5">
    <source>
        <dbReference type="Pfam" id="PF01321"/>
    </source>
</evidence>
<dbReference type="EMBL" id="PCTD01000112">
    <property type="protein sequence ID" value="PIP64428.1"/>
    <property type="molecule type" value="Genomic_DNA"/>
</dbReference>
<dbReference type="AlphaFoldDB" id="A0A2H0C531"/>
<dbReference type="Gene3D" id="3.40.350.10">
    <property type="entry name" value="Creatinase/prolidase N-terminal domain"/>
    <property type="match status" value="1"/>
</dbReference>
<dbReference type="Gene3D" id="3.90.230.10">
    <property type="entry name" value="Creatinase/methionine aminopeptidase superfamily"/>
    <property type="match status" value="1"/>
</dbReference>
<evidence type="ECO:0000256" key="1">
    <source>
        <dbReference type="ARBA" id="ARBA00022723"/>
    </source>
</evidence>
<evidence type="ECO:0008006" key="8">
    <source>
        <dbReference type="Google" id="ProtNLM"/>
    </source>
</evidence>
<comment type="caution">
    <text evidence="6">The sequence shown here is derived from an EMBL/GenBank/DDBJ whole genome shotgun (WGS) entry which is preliminary data.</text>
</comment>
<gene>
    <name evidence="6" type="ORF">COW96_02595</name>
</gene>
<name>A0A2H0C531_9BACT</name>
<evidence type="ECO:0000256" key="3">
    <source>
        <dbReference type="RuleBase" id="RU000590"/>
    </source>
</evidence>
<feature type="domain" description="Creatinase N-terminal" evidence="5">
    <location>
        <begin position="6"/>
        <end position="143"/>
    </location>
</feature>
<dbReference type="InterPro" id="IPR029149">
    <property type="entry name" value="Creatin/AminoP/Spt16_N"/>
</dbReference>